<dbReference type="AlphaFoldDB" id="A0A6G9XT78"/>
<dbReference type="Gene3D" id="1.10.357.10">
    <property type="entry name" value="Tetracycline Repressor, domain 2"/>
    <property type="match status" value="1"/>
</dbReference>
<reference evidence="7 8" key="1">
    <citation type="journal article" date="2019" name="ACS Chem. Biol.">
        <title>Identification and Mobilization of a Cryptic Antibiotic Biosynthesis Gene Locus from a Human-Pathogenic Nocardia Isolate.</title>
        <authorList>
            <person name="Herisse M."/>
            <person name="Ishida K."/>
            <person name="Porter J.L."/>
            <person name="Howden B."/>
            <person name="Hertweck C."/>
            <person name="Stinear T.P."/>
            <person name="Pidot S.J."/>
        </authorList>
    </citation>
    <scope>NUCLEOTIDE SEQUENCE [LARGE SCALE GENOMIC DNA]</scope>
    <source>
        <strain evidence="7 8">AUSMDU00024985</strain>
    </source>
</reference>
<keyword evidence="3" id="KW-0804">Transcription</keyword>
<dbReference type="PANTHER" id="PTHR30055">
    <property type="entry name" value="HTH-TYPE TRANSCRIPTIONAL REGULATOR RUTR"/>
    <property type="match status" value="1"/>
</dbReference>
<dbReference type="PROSITE" id="PS01081">
    <property type="entry name" value="HTH_TETR_1"/>
    <property type="match status" value="1"/>
</dbReference>
<dbReference type="GO" id="GO:0000976">
    <property type="term" value="F:transcription cis-regulatory region binding"/>
    <property type="evidence" value="ECO:0007669"/>
    <property type="project" value="TreeGrafter"/>
</dbReference>
<evidence type="ECO:0000313" key="8">
    <source>
        <dbReference type="Proteomes" id="UP000501705"/>
    </source>
</evidence>
<evidence type="ECO:0000256" key="5">
    <source>
        <dbReference type="SAM" id="MobiDB-lite"/>
    </source>
</evidence>
<keyword evidence="2 4" id="KW-0238">DNA-binding</keyword>
<accession>A0A6G9XT78</accession>
<evidence type="ECO:0000259" key="6">
    <source>
        <dbReference type="PROSITE" id="PS50977"/>
    </source>
</evidence>
<evidence type="ECO:0000256" key="1">
    <source>
        <dbReference type="ARBA" id="ARBA00023015"/>
    </source>
</evidence>
<feature type="domain" description="HTH tetR-type" evidence="6">
    <location>
        <begin position="77"/>
        <end position="137"/>
    </location>
</feature>
<evidence type="ECO:0000256" key="2">
    <source>
        <dbReference type="ARBA" id="ARBA00023125"/>
    </source>
</evidence>
<keyword evidence="1" id="KW-0805">Transcription regulation</keyword>
<evidence type="ECO:0000313" key="7">
    <source>
        <dbReference type="EMBL" id="QIS04108.1"/>
    </source>
</evidence>
<dbReference type="InterPro" id="IPR009057">
    <property type="entry name" value="Homeodomain-like_sf"/>
</dbReference>
<dbReference type="PROSITE" id="PS50977">
    <property type="entry name" value="HTH_TETR_2"/>
    <property type="match status" value="1"/>
</dbReference>
<dbReference type="InterPro" id="IPR036271">
    <property type="entry name" value="Tet_transcr_reg_TetR-rel_C_sf"/>
</dbReference>
<proteinExistence type="predicted"/>
<dbReference type="InterPro" id="IPR001647">
    <property type="entry name" value="HTH_TetR"/>
</dbReference>
<evidence type="ECO:0000256" key="4">
    <source>
        <dbReference type="PROSITE-ProRule" id="PRU00335"/>
    </source>
</evidence>
<feature type="region of interest" description="Disordered" evidence="5">
    <location>
        <begin position="31"/>
        <end position="77"/>
    </location>
</feature>
<dbReference type="Gene3D" id="1.10.10.60">
    <property type="entry name" value="Homeodomain-like"/>
    <property type="match status" value="1"/>
</dbReference>
<organism evidence="7 8">
    <name type="scientific">Nocardia brasiliensis</name>
    <dbReference type="NCBI Taxonomy" id="37326"/>
    <lineage>
        <taxon>Bacteria</taxon>
        <taxon>Bacillati</taxon>
        <taxon>Actinomycetota</taxon>
        <taxon>Actinomycetes</taxon>
        <taxon>Mycobacteriales</taxon>
        <taxon>Nocardiaceae</taxon>
        <taxon>Nocardia</taxon>
    </lineage>
</organism>
<dbReference type="PANTHER" id="PTHR30055:SF234">
    <property type="entry name" value="HTH-TYPE TRANSCRIPTIONAL REGULATOR BETI"/>
    <property type="match status" value="1"/>
</dbReference>
<dbReference type="SUPFAM" id="SSF46689">
    <property type="entry name" value="Homeodomain-like"/>
    <property type="match status" value="1"/>
</dbReference>
<dbReference type="Proteomes" id="UP000501705">
    <property type="component" value="Chromosome"/>
</dbReference>
<name>A0A6G9XT78_NOCBR</name>
<dbReference type="InterPro" id="IPR023772">
    <property type="entry name" value="DNA-bd_HTH_TetR-type_CS"/>
</dbReference>
<dbReference type="Pfam" id="PF00440">
    <property type="entry name" value="TetR_N"/>
    <property type="match status" value="1"/>
</dbReference>
<dbReference type="GO" id="GO:0003700">
    <property type="term" value="F:DNA-binding transcription factor activity"/>
    <property type="evidence" value="ECO:0007669"/>
    <property type="project" value="TreeGrafter"/>
</dbReference>
<evidence type="ECO:0000256" key="3">
    <source>
        <dbReference type="ARBA" id="ARBA00023163"/>
    </source>
</evidence>
<gene>
    <name evidence="7" type="ORF">F5X71_18835</name>
</gene>
<sequence length="286" mass="31480">MARLLCRPMPEEWINQDSIKRLACHQNKLSGTARQPLDRTSARSTARGTGAHTMCWMTEPAKRGRGPGRPRDEQNTERRRRELIAAAYHVFTTKGYAAASTADITAEVGIGYGTFYRYFDSKRAILDEVVDFGLDRILTEIAGDVFVPESMPHEITVDQLVRTWSDAVERMCRIADSEPALMQALLFELPGIDDELNTRLLGLGGILAATVDRFLTRAVDVGVVRADVHTTDVAWMLMALTIPPVMRTLRGGGEQDRRGYIDTVLAVLTPGLSPADPPTTGGPADN</sequence>
<dbReference type="EMBL" id="CP046171">
    <property type="protein sequence ID" value="QIS04108.1"/>
    <property type="molecule type" value="Genomic_DNA"/>
</dbReference>
<protein>
    <submittedName>
        <fullName evidence="7">TetR family transcriptional regulator</fullName>
    </submittedName>
</protein>
<dbReference type="InterPro" id="IPR050109">
    <property type="entry name" value="HTH-type_TetR-like_transc_reg"/>
</dbReference>
<feature type="DNA-binding region" description="H-T-H motif" evidence="4">
    <location>
        <begin position="100"/>
        <end position="119"/>
    </location>
</feature>
<dbReference type="SUPFAM" id="SSF48498">
    <property type="entry name" value="Tetracyclin repressor-like, C-terminal domain"/>
    <property type="match status" value="1"/>
</dbReference>
<dbReference type="PRINTS" id="PR00455">
    <property type="entry name" value="HTHTETR"/>
</dbReference>